<accession>A0A4Y7KAK1</accession>
<sequence length="240" mass="27391">MLCSRELLAGLRRRKRRKKQSIERFGAAKNSVVNEICKSVVPVWRRIMARHRFLIPACKGKEVTFVAVQEWLYPRGHSQEYWMEAHLLTLRVCVACPISSSYGQAEVKKQLHSMSIVANHKGSYGICGSKSYSRLEFERSLCLEPIPSQVAVVPSVPSVYRYTSAQATVEVLQASSSFCHPFPFNTRAVACRPWSSVLSTVAKRMHWMDARALRRKDAFRGERPWGDTVCDPWISDRETV</sequence>
<gene>
    <name evidence="1" type="ORF">C5167_032109</name>
</gene>
<dbReference type="Proteomes" id="UP000316621">
    <property type="component" value="Chromosome 7"/>
</dbReference>
<name>A0A4Y7KAK1_PAPSO</name>
<dbReference type="Gramene" id="RZC69028">
    <property type="protein sequence ID" value="RZC69028"/>
    <property type="gene ID" value="C5167_032109"/>
</dbReference>
<dbReference type="STRING" id="3469.A0A4Y7KAK1"/>
<keyword evidence="2" id="KW-1185">Reference proteome</keyword>
<evidence type="ECO:0000313" key="1">
    <source>
        <dbReference type="EMBL" id="RZC69028.1"/>
    </source>
</evidence>
<dbReference type="AlphaFoldDB" id="A0A4Y7KAK1"/>
<protein>
    <submittedName>
        <fullName evidence="1">Uncharacterized protein</fullName>
    </submittedName>
</protein>
<reference evidence="1 2" key="1">
    <citation type="journal article" date="2018" name="Science">
        <title>The opium poppy genome and morphinan production.</title>
        <authorList>
            <person name="Guo L."/>
            <person name="Winzer T."/>
            <person name="Yang X."/>
            <person name="Li Y."/>
            <person name="Ning Z."/>
            <person name="He Z."/>
            <person name="Teodor R."/>
            <person name="Lu Y."/>
            <person name="Bowser T.A."/>
            <person name="Graham I.A."/>
            <person name="Ye K."/>
        </authorList>
    </citation>
    <scope>NUCLEOTIDE SEQUENCE [LARGE SCALE GENOMIC DNA]</scope>
    <source>
        <strain evidence="2">cv. HN1</strain>
        <tissue evidence="1">Leaves</tissue>
    </source>
</reference>
<dbReference type="EMBL" id="CM010721">
    <property type="protein sequence ID" value="RZC69028.1"/>
    <property type="molecule type" value="Genomic_DNA"/>
</dbReference>
<organism evidence="1 2">
    <name type="scientific">Papaver somniferum</name>
    <name type="common">Opium poppy</name>
    <dbReference type="NCBI Taxonomy" id="3469"/>
    <lineage>
        <taxon>Eukaryota</taxon>
        <taxon>Viridiplantae</taxon>
        <taxon>Streptophyta</taxon>
        <taxon>Embryophyta</taxon>
        <taxon>Tracheophyta</taxon>
        <taxon>Spermatophyta</taxon>
        <taxon>Magnoliopsida</taxon>
        <taxon>Ranunculales</taxon>
        <taxon>Papaveraceae</taxon>
        <taxon>Papaveroideae</taxon>
        <taxon>Papaver</taxon>
    </lineage>
</organism>
<proteinExistence type="predicted"/>
<evidence type="ECO:0000313" key="2">
    <source>
        <dbReference type="Proteomes" id="UP000316621"/>
    </source>
</evidence>